<sequence>MKHLLLLVFWFFALPCIYGQEKTYSLKECVETGLRNNLSLKNSRLSVLKSQTALTQSRSRLLPVLSADFQMADYLMKPANVTTGALLGSDFPDNPTWQKIQSMQYAMSAGIRFGVPLYNQTVLSATKVARTVQELSNLSYEKAVEDLTVQIGNVYYLAQASLELQKLLDENIRRMEELCTITEELYKGGVVLEVDLTRVQINLKSLVAQRDQYATLYEQQLNLLRFLLDLPPETPMAVCPMPSEVVLLQAEGVSESLPELRLLSTRQELTDRQIKAVRAGYIPSISLGGQFGAIGYQEKFHHFFHTSGETHNWFGNTYLALSVHIPIFDGNDKRLKVRQYRYDRQQAETTFDMRRKQLDKEYADASRQLRHNIEVFHTQKDSYRQAEDVYAVTEEKYKEGVASMTELLQDEMRLRTAQSACVQAHCQCNVAQLTLLKLSGDLETFIR</sequence>
<dbReference type="PANTHER" id="PTHR30026:SF20">
    <property type="entry name" value="OUTER MEMBRANE PROTEIN TOLC"/>
    <property type="match status" value="1"/>
</dbReference>
<keyword evidence="9" id="KW-1185">Reference proteome</keyword>
<dbReference type="EMBL" id="JACSPQ010000060">
    <property type="protein sequence ID" value="MBD8003411.1"/>
    <property type="molecule type" value="Genomic_DNA"/>
</dbReference>
<comment type="similarity">
    <text evidence="2">Belongs to the outer membrane factor (OMF) (TC 1.B.17) family.</text>
</comment>
<protein>
    <submittedName>
        <fullName evidence="8">TolC family protein</fullName>
    </submittedName>
</protein>
<evidence type="ECO:0000256" key="2">
    <source>
        <dbReference type="ARBA" id="ARBA00007613"/>
    </source>
</evidence>
<dbReference type="Pfam" id="PF02321">
    <property type="entry name" value="OEP"/>
    <property type="match status" value="2"/>
</dbReference>
<dbReference type="InterPro" id="IPR051906">
    <property type="entry name" value="TolC-like"/>
</dbReference>
<dbReference type="RefSeq" id="WP_191710950.1">
    <property type="nucleotide sequence ID" value="NZ_JACSPQ010000060.1"/>
</dbReference>
<keyword evidence="7" id="KW-0998">Cell outer membrane</keyword>
<evidence type="ECO:0000256" key="4">
    <source>
        <dbReference type="ARBA" id="ARBA00022452"/>
    </source>
</evidence>
<evidence type="ECO:0000313" key="9">
    <source>
        <dbReference type="Proteomes" id="UP000616346"/>
    </source>
</evidence>
<gene>
    <name evidence="8" type="ORF">H9626_14595</name>
</gene>
<name>A0ABR8VG76_9BACT</name>
<keyword evidence="4" id="KW-1134">Transmembrane beta strand</keyword>
<evidence type="ECO:0000256" key="1">
    <source>
        <dbReference type="ARBA" id="ARBA00004442"/>
    </source>
</evidence>
<dbReference type="Proteomes" id="UP000616346">
    <property type="component" value="Unassembled WGS sequence"/>
</dbReference>
<dbReference type="PANTHER" id="PTHR30026">
    <property type="entry name" value="OUTER MEMBRANE PROTEIN TOLC"/>
    <property type="match status" value="1"/>
</dbReference>
<accession>A0ABR8VG76</accession>
<evidence type="ECO:0000256" key="5">
    <source>
        <dbReference type="ARBA" id="ARBA00022692"/>
    </source>
</evidence>
<dbReference type="InterPro" id="IPR003423">
    <property type="entry name" value="OMP_efflux"/>
</dbReference>
<dbReference type="SUPFAM" id="SSF56954">
    <property type="entry name" value="Outer membrane efflux proteins (OEP)"/>
    <property type="match status" value="1"/>
</dbReference>
<organism evidence="8 9">
    <name type="scientific">Phocaeicola faecium</name>
    <dbReference type="NCBI Taxonomy" id="2762213"/>
    <lineage>
        <taxon>Bacteria</taxon>
        <taxon>Pseudomonadati</taxon>
        <taxon>Bacteroidota</taxon>
        <taxon>Bacteroidia</taxon>
        <taxon>Bacteroidales</taxon>
        <taxon>Bacteroidaceae</taxon>
        <taxon>Phocaeicola</taxon>
    </lineage>
</organism>
<keyword evidence="6" id="KW-0472">Membrane</keyword>
<dbReference type="Gene3D" id="1.20.1600.10">
    <property type="entry name" value="Outer membrane efflux proteins (OEP)"/>
    <property type="match status" value="1"/>
</dbReference>
<evidence type="ECO:0000256" key="6">
    <source>
        <dbReference type="ARBA" id="ARBA00023136"/>
    </source>
</evidence>
<reference evidence="8 9" key="1">
    <citation type="submission" date="2020-08" db="EMBL/GenBank/DDBJ databases">
        <title>A Genomic Blueprint of the Chicken Gut Microbiome.</title>
        <authorList>
            <person name="Gilroy R."/>
            <person name="Ravi A."/>
            <person name="Getino M."/>
            <person name="Pursley I."/>
            <person name="Horton D.L."/>
            <person name="Alikhan N.-F."/>
            <person name="Baker D."/>
            <person name="Gharbi K."/>
            <person name="Hall N."/>
            <person name="Watson M."/>
            <person name="Adriaenssens E.M."/>
            <person name="Foster-Nyarko E."/>
            <person name="Jarju S."/>
            <person name="Secka A."/>
            <person name="Antonio M."/>
            <person name="Oren A."/>
            <person name="Chaudhuri R."/>
            <person name="La Ragione R.M."/>
            <person name="Hildebrand F."/>
            <person name="Pallen M.J."/>
        </authorList>
    </citation>
    <scope>NUCLEOTIDE SEQUENCE [LARGE SCALE GENOMIC DNA]</scope>
    <source>
        <strain evidence="8 9">Sa1YUN3</strain>
    </source>
</reference>
<evidence type="ECO:0000256" key="7">
    <source>
        <dbReference type="ARBA" id="ARBA00023237"/>
    </source>
</evidence>
<evidence type="ECO:0000256" key="3">
    <source>
        <dbReference type="ARBA" id="ARBA00022448"/>
    </source>
</evidence>
<proteinExistence type="inferred from homology"/>
<comment type="caution">
    <text evidence="8">The sequence shown here is derived from an EMBL/GenBank/DDBJ whole genome shotgun (WGS) entry which is preliminary data.</text>
</comment>
<comment type="subcellular location">
    <subcellularLocation>
        <location evidence="1">Cell outer membrane</location>
    </subcellularLocation>
</comment>
<keyword evidence="5" id="KW-0812">Transmembrane</keyword>
<evidence type="ECO:0000313" key="8">
    <source>
        <dbReference type="EMBL" id="MBD8003411.1"/>
    </source>
</evidence>
<keyword evidence="3" id="KW-0813">Transport</keyword>